<dbReference type="InterPro" id="IPR017972">
    <property type="entry name" value="Cyt_P450_CS"/>
</dbReference>
<evidence type="ECO:0000256" key="5">
    <source>
        <dbReference type="ARBA" id="ARBA00023004"/>
    </source>
</evidence>
<dbReference type="InterPro" id="IPR001128">
    <property type="entry name" value="Cyt_P450"/>
</dbReference>
<dbReference type="PRINTS" id="PR00359">
    <property type="entry name" value="BP450"/>
</dbReference>
<keyword evidence="6 7" id="KW-0503">Monooxygenase</keyword>
<keyword evidence="4 7" id="KW-0560">Oxidoreductase</keyword>
<keyword evidence="2 7" id="KW-0349">Heme</keyword>
<proteinExistence type="inferred from homology"/>
<evidence type="ECO:0000256" key="2">
    <source>
        <dbReference type="ARBA" id="ARBA00022617"/>
    </source>
</evidence>
<dbReference type="GO" id="GO:0005506">
    <property type="term" value="F:iron ion binding"/>
    <property type="evidence" value="ECO:0007669"/>
    <property type="project" value="InterPro"/>
</dbReference>
<accession>A0A6M0Q653</accession>
<dbReference type="InterPro" id="IPR036396">
    <property type="entry name" value="Cyt_P450_sf"/>
</dbReference>
<gene>
    <name evidence="8" type="ORF">G4D63_04405</name>
</gene>
<organism evidence="8 9">
    <name type="scientific">Bacillus mesophilus</name>
    <dbReference type="NCBI Taxonomy" id="1808955"/>
    <lineage>
        <taxon>Bacteria</taxon>
        <taxon>Bacillati</taxon>
        <taxon>Bacillota</taxon>
        <taxon>Bacilli</taxon>
        <taxon>Bacillales</taxon>
        <taxon>Bacillaceae</taxon>
        <taxon>Bacillus</taxon>
    </lineage>
</organism>
<dbReference type="AlphaFoldDB" id="A0A6M0Q653"/>
<comment type="similarity">
    <text evidence="1 7">Belongs to the cytochrome P450 family.</text>
</comment>
<dbReference type="InterPro" id="IPR002397">
    <property type="entry name" value="Cyt_P450_B"/>
</dbReference>
<dbReference type="Proteomes" id="UP000481043">
    <property type="component" value="Unassembled WGS sequence"/>
</dbReference>
<keyword evidence="5 7" id="KW-0408">Iron</keyword>
<sequence length="407" mass="46760">MIGPFNPLSAEFQEDRYEVLKKYREQEPVHGSPEKVLSGRELTRWTLTRYDDAVFVLKDSRFVKELKNVFPDAPPPPIPSGMEALVSSQRNQMLFRDPPDHTRLRRLVTQAFTPRIVEQLNPRIKEIAVDLLSDIKVGSEFDVVSAFAFPLPVIVIAEMLGVPHEDRDKIKSWSQSFIKTIDYKPSMEAYFQGNQATIEFRDYFRDIIRERAKQPKTDLISGLIQARDEGGKLSEDELLDMCILLLVAGHETTVNLIANTIYLLNKYPNQQELLRNQPELMPNAIEEVLRFEPPVQVMGRQVAEELTLRGKTLHRGDFVNIWISSANRDENQFENPDVFNITRKDNRHLAFGQGHHFCLGAPLARKEGEISIATFLECFPHMELGTDHLEWTLSPLMRSLKSLPVRV</sequence>
<evidence type="ECO:0000256" key="3">
    <source>
        <dbReference type="ARBA" id="ARBA00022723"/>
    </source>
</evidence>
<dbReference type="PANTHER" id="PTHR46696:SF1">
    <property type="entry name" value="CYTOCHROME P450 YJIB-RELATED"/>
    <property type="match status" value="1"/>
</dbReference>
<dbReference type="PRINTS" id="PR00385">
    <property type="entry name" value="P450"/>
</dbReference>
<dbReference type="FunFam" id="1.10.630.10:FF:000018">
    <property type="entry name" value="Cytochrome P450 monooxygenase"/>
    <property type="match status" value="1"/>
</dbReference>
<dbReference type="PROSITE" id="PS00086">
    <property type="entry name" value="CYTOCHROME_P450"/>
    <property type="match status" value="1"/>
</dbReference>
<dbReference type="PANTHER" id="PTHR46696">
    <property type="entry name" value="P450, PUTATIVE (EUROFUNG)-RELATED"/>
    <property type="match status" value="1"/>
</dbReference>
<dbReference type="EMBL" id="JAAIWM010000001">
    <property type="protein sequence ID" value="NEY70980.1"/>
    <property type="molecule type" value="Genomic_DNA"/>
</dbReference>
<name>A0A6M0Q653_9BACI</name>
<dbReference type="RefSeq" id="WP_163178060.1">
    <property type="nucleotide sequence ID" value="NZ_JAAIWM010000001.1"/>
</dbReference>
<comment type="caution">
    <text evidence="8">The sequence shown here is derived from an EMBL/GenBank/DDBJ whole genome shotgun (WGS) entry which is preliminary data.</text>
</comment>
<protein>
    <submittedName>
        <fullName evidence="8">Cytochrome P450</fullName>
    </submittedName>
</protein>
<dbReference type="GO" id="GO:0016705">
    <property type="term" value="F:oxidoreductase activity, acting on paired donors, with incorporation or reduction of molecular oxygen"/>
    <property type="evidence" value="ECO:0007669"/>
    <property type="project" value="InterPro"/>
</dbReference>
<evidence type="ECO:0000256" key="6">
    <source>
        <dbReference type="ARBA" id="ARBA00023033"/>
    </source>
</evidence>
<dbReference type="Pfam" id="PF00067">
    <property type="entry name" value="p450"/>
    <property type="match status" value="1"/>
</dbReference>
<evidence type="ECO:0000313" key="8">
    <source>
        <dbReference type="EMBL" id="NEY70980.1"/>
    </source>
</evidence>
<dbReference type="GO" id="GO:0020037">
    <property type="term" value="F:heme binding"/>
    <property type="evidence" value="ECO:0007669"/>
    <property type="project" value="InterPro"/>
</dbReference>
<dbReference type="Gene3D" id="1.10.630.10">
    <property type="entry name" value="Cytochrome P450"/>
    <property type="match status" value="1"/>
</dbReference>
<keyword evidence="3 7" id="KW-0479">Metal-binding</keyword>
<dbReference type="SUPFAM" id="SSF48264">
    <property type="entry name" value="Cytochrome P450"/>
    <property type="match status" value="1"/>
</dbReference>
<evidence type="ECO:0000313" key="9">
    <source>
        <dbReference type="Proteomes" id="UP000481043"/>
    </source>
</evidence>
<dbReference type="CDD" id="cd20625">
    <property type="entry name" value="CYP164-like"/>
    <property type="match status" value="1"/>
</dbReference>
<reference evidence="8 9" key="1">
    <citation type="submission" date="2020-02" db="EMBL/GenBank/DDBJ databases">
        <title>Bacillus aquiflavi sp. nov., isolated from yellow water of strong flavor Chinese baijiu in Yibin region of China.</title>
        <authorList>
            <person name="Xie J."/>
        </authorList>
    </citation>
    <scope>NUCLEOTIDE SEQUENCE [LARGE SCALE GENOMIC DNA]</scope>
    <source>
        <strain evidence="8 9">SA4</strain>
    </source>
</reference>
<evidence type="ECO:0000256" key="1">
    <source>
        <dbReference type="ARBA" id="ARBA00010617"/>
    </source>
</evidence>
<dbReference type="GO" id="GO:0004497">
    <property type="term" value="F:monooxygenase activity"/>
    <property type="evidence" value="ECO:0007669"/>
    <property type="project" value="UniProtKB-KW"/>
</dbReference>
<evidence type="ECO:0000256" key="7">
    <source>
        <dbReference type="RuleBase" id="RU000461"/>
    </source>
</evidence>
<keyword evidence="9" id="KW-1185">Reference proteome</keyword>
<evidence type="ECO:0000256" key="4">
    <source>
        <dbReference type="ARBA" id="ARBA00023002"/>
    </source>
</evidence>